<dbReference type="GO" id="GO:0034039">
    <property type="term" value="F:8-oxo-7,8-dihydroguanine DNA N-glycosylase activity"/>
    <property type="evidence" value="ECO:0007669"/>
    <property type="project" value="TreeGrafter"/>
</dbReference>
<dbReference type="SUPFAM" id="SSF48150">
    <property type="entry name" value="DNA-glycosylase"/>
    <property type="match status" value="1"/>
</dbReference>
<dbReference type="SMART" id="SM00478">
    <property type="entry name" value="ENDO3c"/>
    <property type="match status" value="1"/>
</dbReference>
<dbReference type="HOGENOM" id="CLU_027543_3_1_1"/>
<evidence type="ECO:0000256" key="2">
    <source>
        <dbReference type="ARBA" id="ARBA00012720"/>
    </source>
</evidence>
<protein>
    <recommendedName>
        <fullName evidence="2">DNA-(apurinic or apyrimidinic site) lyase</fullName>
        <ecNumber evidence="2">4.2.99.18</ecNumber>
    </recommendedName>
</protein>
<evidence type="ECO:0000256" key="4">
    <source>
        <dbReference type="ARBA" id="ARBA00022801"/>
    </source>
</evidence>
<keyword evidence="4" id="KW-0378">Hydrolase</keyword>
<proteinExistence type="inferred from homology"/>
<dbReference type="EC" id="4.2.99.18" evidence="2"/>
<dbReference type="InterPro" id="IPR003265">
    <property type="entry name" value="HhH-GPD_domain"/>
</dbReference>
<keyword evidence="5" id="KW-0234">DNA repair</keyword>
<accession>C5DFL6</accession>
<dbReference type="OrthoDB" id="238681at2759"/>
<dbReference type="OMA" id="ITKMCHS"/>
<comment type="similarity">
    <text evidence="1">Belongs to the type-1 OGG1 family.</text>
</comment>
<dbReference type="PANTHER" id="PTHR10242">
    <property type="entry name" value="8-OXOGUANINE DNA GLYCOSYLASE"/>
    <property type="match status" value="1"/>
</dbReference>
<organism evidence="12 13">
    <name type="scientific">Lachancea thermotolerans (strain ATCC 56472 / CBS 6340 / NRRL Y-8284)</name>
    <name type="common">Yeast</name>
    <name type="synonym">Kluyveromyces thermotolerans</name>
    <dbReference type="NCBI Taxonomy" id="559295"/>
    <lineage>
        <taxon>Eukaryota</taxon>
        <taxon>Fungi</taxon>
        <taxon>Dikarya</taxon>
        <taxon>Ascomycota</taxon>
        <taxon>Saccharomycotina</taxon>
        <taxon>Saccharomycetes</taxon>
        <taxon>Saccharomycetales</taxon>
        <taxon>Saccharomycetaceae</taxon>
        <taxon>Lachancea</taxon>
    </lineage>
</organism>
<dbReference type="GO" id="GO:0003684">
    <property type="term" value="F:damaged DNA binding"/>
    <property type="evidence" value="ECO:0007669"/>
    <property type="project" value="InterPro"/>
</dbReference>
<evidence type="ECO:0000256" key="1">
    <source>
        <dbReference type="ARBA" id="ARBA00010679"/>
    </source>
</evidence>
<evidence type="ECO:0000313" key="13">
    <source>
        <dbReference type="Proteomes" id="UP000002036"/>
    </source>
</evidence>
<dbReference type="GO" id="GO:0006289">
    <property type="term" value="P:nucleotide-excision repair"/>
    <property type="evidence" value="ECO:0007669"/>
    <property type="project" value="InterPro"/>
</dbReference>
<dbReference type="PANTHER" id="PTHR10242:SF2">
    <property type="entry name" value="N-GLYCOSYLASE_DNA LYASE"/>
    <property type="match status" value="1"/>
</dbReference>
<dbReference type="InterPro" id="IPR012904">
    <property type="entry name" value="OGG_N"/>
</dbReference>
<comment type="catalytic activity">
    <reaction evidence="9">
        <text>2'-deoxyribonucleotide-(2'-deoxyribose 5'-phosphate)-2'-deoxyribonucleotide-DNA = a 3'-end 2'-deoxyribonucleotide-(2,3-dehydro-2,3-deoxyribose 5'-phosphate)-DNA + a 5'-end 5'-phospho-2'-deoxyribonucleoside-DNA + H(+)</text>
        <dbReference type="Rhea" id="RHEA:66592"/>
        <dbReference type="Rhea" id="RHEA-COMP:13180"/>
        <dbReference type="Rhea" id="RHEA-COMP:16897"/>
        <dbReference type="Rhea" id="RHEA-COMP:17067"/>
        <dbReference type="ChEBI" id="CHEBI:15378"/>
        <dbReference type="ChEBI" id="CHEBI:136412"/>
        <dbReference type="ChEBI" id="CHEBI:157695"/>
        <dbReference type="ChEBI" id="CHEBI:167181"/>
        <dbReference type="EC" id="4.2.99.18"/>
    </reaction>
</comment>
<evidence type="ECO:0000256" key="6">
    <source>
        <dbReference type="ARBA" id="ARBA00023239"/>
    </source>
</evidence>
<dbReference type="Gene3D" id="1.10.340.30">
    <property type="entry name" value="Hypothetical protein, domain 2"/>
    <property type="match status" value="1"/>
</dbReference>
<keyword evidence="8" id="KW-0326">Glycosidase</keyword>
<dbReference type="InterPro" id="IPR011257">
    <property type="entry name" value="DNA_glycosylase"/>
</dbReference>
<reference evidence="12 13" key="1">
    <citation type="journal article" date="2009" name="Genome Res.">
        <title>Comparative genomics of protoploid Saccharomycetaceae.</title>
        <authorList>
            <consortium name="The Genolevures Consortium"/>
            <person name="Souciet J.-L."/>
            <person name="Dujon B."/>
            <person name="Gaillardin C."/>
            <person name="Johnston M."/>
            <person name="Baret P.V."/>
            <person name="Cliften P."/>
            <person name="Sherman D.J."/>
            <person name="Weissenbach J."/>
            <person name="Westhof E."/>
            <person name="Wincker P."/>
            <person name="Jubin C."/>
            <person name="Poulain J."/>
            <person name="Barbe V."/>
            <person name="Segurens B."/>
            <person name="Artiguenave F."/>
            <person name="Anthouard V."/>
            <person name="Vacherie B."/>
            <person name="Val M.-E."/>
            <person name="Fulton R.S."/>
            <person name="Minx P."/>
            <person name="Wilson R."/>
            <person name="Durrens P."/>
            <person name="Jean G."/>
            <person name="Marck C."/>
            <person name="Martin T."/>
            <person name="Nikolski M."/>
            <person name="Rolland T."/>
            <person name="Seret M.-L."/>
            <person name="Casaregola S."/>
            <person name="Despons L."/>
            <person name="Fairhead C."/>
            <person name="Fischer G."/>
            <person name="Lafontaine I."/>
            <person name="Leh V."/>
            <person name="Lemaire M."/>
            <person name="de Montigny J."/>
            <person name="Neuveglise C."/>
            <person name="Thierry A."/>
            <person name="Blanc-Lenfle I."/>
            <person name="Bleykasten C."/>
            <person name="Diffels J."/>
            <person name="Fritsch E."/>
            <person name="Frangeul L."/>
            <person name="Goeffon A."/>
            <person name="Jauniaux N."/>
            <person name="Kachouri-Lafond R."/>
            <person name="Payen C."/>
            <person name="Potier S."/>
            <person name="Pribylova L."/>
            <person name="Ozanne C."/>
            <person name="Richard G.-F."/>
            <person name="Sacerdot C."/>
            <person name="Straub M.-L."/>
            <person name="Talla E."/>
        </authorList>
    </citation>
    <scope>NUCLEOTIDE SEQUENCE [LARGE SCALE GENOMIC DNA]</scope>
    <source>
        <strain evidence="13">ATCC 56472 / CBS 6340 / NRRL Y-8284</strain>
    </source>
</reference>
<name>C5DFL6_LACTC</name>
<dbReference type="Proteomes" id="UP000002036">
    <property type="component" value="Chromosome D"/>
</dbReference>
<evidence type="ECO:0000256" key="5">
    <source>
        <dbReference type="ARBA" id="ARBA00023204"/>
    </source>
</evidence>
<gene>
    <name evidence="12" type="ordered locus">KLTH0D16126g</name>
</gene>
<dbReference type="InterPro" id="IPR023170">
    <property type="entry name" value="HhH_base_excis_C"/>
</dbReference>
<dbReference type="InterPro" id="IPR052054">
    <property type="entry name" value="Oxidative_DNA_repair_enzyme"/>
</dbReference>
<feature type="domain" description="HhH-GPD" evidence="11">
    <location>
        <begin position="126"/>
        <end position="298"/>
    </location>
</feature>
<dbReference type="SUPFAM" id="SSF55945">
    <property type="entry name" value="TATA-box binding protein-like"/>
    <property type="match status" value="1"/>
</dbReference>
<dbReference type="GeneID" id="8295656"/>
<dbReference type="Gene3D" id="3.30.310.40">
    <property type="match status" value="1"/>
</dbReference>
<dbReference type="RefSeq" id="XP_002553409.1">
    <property type="nucleotide sequence ID" value="XM_002553363.1"/>
</dbReference>
<keyword evidence="3" id="KW-0227">DNA damage</keyword>
<evidence type="ECO:0000259" key="11">
    <source>
        <dbReference type="SMART" id="SM00478"/>
    </source>
</evidence>
<dbReference type="AlphaFoldDB" id="C5DFL6"/>
<dbReference type="STRING" id="559295.C5DFL6"/>
<keyword evidence="7" id="KW-0511">Multifunctional enzyme</keyword>
<keyword evidence="6" id="KW-0456">Lyase</keyword>
<evidence type="ECO:0000256" key="8">
    <source>
        <dbReference type="ARBA" id="ARBA00023295"/>
    </source>
</evidence>
<sequence length="386" mass="45395">MLKFQKLLFKRGELYLDKVLQCGQAFRWIFHEGLGQYSTTMRIDDRFRIVVLRQLEDNYIEYASLGAEECSSLGSFLKRYFRLEVPLSELYENQWLPRDSRFEKKRPHGIRILSQDPWETLLSYICSSNNNISRITKMCHALCIEFGNPVGQYDKVDYYSFPTSKELVERASEEKLRALGFGYRAKFLMKTADKMLKERLDMSDTQYLESWKDHLEYEQVRERVMGFDGVGPKVADCVCLSGLEMDEVVPVDVHIARIAQRDYRFVPRRQDIEELQIRYKNLPITRKKVNYELDLIRAMFKEKWGDFAGWAQGIVFAQEVGKTIGATSEGTTSRRKLEFEVKVELPSQGNSVKRELDEMVEEEIEYSDTGRPKRKTTKRVEYRFKG</sequence>
<dbReference type="KEGG" id="lth:KLTH0D16126g"/>
<dbReference type="EMBL" id="CU928168">
    <property type="protein sequence ID" value="CAR22971.1"/>
    <property type="molecule type" value="Genomic_DNA"/>
</dbReference>
<dbReference type="Gene3D" id="1.10.1670.10">
    <property type="entry name" value="Helix-hairpin-Helix base-excision DNA repair enzymes (C-terminal)"/>
    <property type="match status" value="1"/>
</dbReference>
<keyword evidence="13" id="KW-1185">Reference proteome</keyword>
<dbReference type="Pfam" id="PF07934">
    <property type="entry name" value="OGG_N"/>
    <property type="match status" value="1"/>
</dbReference>
<dbReference type="InParanoid" id="C5DFL6"/>
<dbReference type="CDD" id="cd00056">
    <property type="entry name" value="ENDO3c"/>
    <property type="match status" value="1"/>
</dbReference>
<evidence type="ECO:0000313" key="12">
    <source>
        <dbReference type="EMBL" id="CAR22971.1"/>
    </source>
</evidence>
<evidence type="ECO:0000256" key="10">
    <source>
        <dbReference type="SAM" id="MobiDB-lite"/>
    </source>
</evidence>
<dbReference type="GO" id="GO:0140078">
    <property type="term" value="F:class I DNA-(apurinic or apyrimidinic site) endonuclease activity"/>
    <property type="evidence" value="ECO:0007669"/>
    <property type="project" value="UniProtKB-EC"/>
</dbReference>
<feature type="region of interest" description="Disordered" evidence="10">
    <location>
        <begin position="364"/>
        <end position="386"/>
    </location>
</feature>
<dbReference type="GO" id="GO:0006285">
    <property type="term" value="P:base-excision repair, AP site formation"/>
    <property type="evidence" value="ECO:0007669"/>
    <property type="project" value="UniProtKB-ARBA"/>
</dbReference>
<dbReference type="eggNOG" id="KOG2875">
    <property type="taxonomic scope" value="Eukaryota"/>
</dbReference>
<evidence type="ECO:0000256" key="9">
    <source>
        <dbReference type="ARBA" id="ARBA00044632"/>
    </source>
</evidence>
<dbReference type="GO" id="GO:0005634">
    <property type="term" value="C:nucleus"/>
    <property type="evidence" value="ECO:0007669"/>
    <property type="project" value="TreeGrafter"/>
</dbReference>
<evidence type="ECO:0000256" key="7">
    <source>
        <dbReference type="ARBA" id="ARBA00023268"/>
    </source>
</evidence>
<dbReference type="Pfam" id="PF00730">
    <property type="entry name" value="HhH-GPD"/>
    <property type="match status" value="1"/>
</dbReference>
<evidence type="ECO:0000256" key="3">
    <source>
        <dbReference type="ARBA" id="ARBA00022763"/>
    </source>
</evidence>
<dbReference type="FunCoup" id="C5DFL6">
    <property type="interactions" value="644"/>
</dbReference>